<keyword evidence="2" id="KW-1185">Reference proteome</keyword>
<evidence type="ECO:0000313" key="1">
    <source>
        <dbReference type="EMBL" id="KAJ3509378.1"/>
    </source>
</evidence>
<dbReference type="Proteomes" id="UP001148629">
    <property type="component" value="Unassembled WGS sequence"/>
</dbReference>
<dbReference type="EMBL" id="JANRMS010004366">
    <property type="protein sequence ID" value="KAJ3509378.1"/>
    <property type="molecule type" value="Genomic_DNA"/>
</dbReference>
<comment type="caution">
    <text evidence="1">The sequence shown here is derived from an EMBL/GenBank/DDBJ whole genome shotgun (WGS) entry which is preliminary data.</text>
</comment>
<reference evidence="1" key="1">
    <citation type="submission" date="2022-08" db="EMBL/GenBank/DDBJ databases">
        <title>Genome Sequence of Fusarium decemcellulare.</title>
        <authorList>
            <person name="Buettner E."/>
        </authorList>
    </citation>
    <scope>NUCLEOTIDE SEQUENCE</scope>
    <source>
        <strain evidence="1">Babe19</strain>
    </source>
</reference>
<gene>
    <name evidence="1" type="ORF">NM208_g15677</name>
</gene>
<name>A0ACC1RCC9_9HYPO</name>
<organism evidence="1 2">
    <name type="scientific">Fusarium decemcellulare</name>
    <dbReference type="NCBI Taxonomy" id="57161"/>
    <lineage>
        <taxon>Eukaryota</taxon>
        <taxon>Fungi</taxon>
        <taxon>Dikarya</taxon>
        <taxon>Ascomycota</taxon>
        <taxon>Pezizomycotina</taxon>
        <taxon>Sordariomycetes</taxon>
        <taxon>Hypocreomycetidae</taxon>
        <taxon>Hypocreales</taxon>
        <taxon>Nectriaceae</taxon>
        <taxon>Fusarium</taxon>
        <taxon>Fusarium decemcellulare species complex</taxon>
    </lineage>
</organism>
<sequence length="152" mass="16191">MAEPLPLPDGEISLLDNGPHDTEVLGISLRKLNGVSRRSLTRNHALAHWAGSPSVCPDGILGIGNIGVSHGLIEMCVNQKHKHHLALARERYQAPSCPVHALCDGGGTPSMRYAALQPKPCRCRFLFGEPAGAILDLSGMEVGLVSTSAARW</sequence>
<accession>A0ACC1RCC9</accession>
<evidence type="ECO:0000313" key="2">
    <source>
        <dbReference type="Proteomes" id="UP001148629"/>
    </source>
</evidence>
<proteinExistence type="predicted"/>
<protein>
    <submittedName>
        <fullName evidence="1">Uncharacterized protein</fullName>
    </submittedName>
</protein>